<comment type="similarity">
    <text evidence="1">Belongs to the protein-tyrosine phosphatase family.</text>
</comment>
<dbReference type="PANTHER" id="PTHR19134:SF562">
    <property type="entry name" value="PROTEIN-TYROSINE-PHOSPHATASE"/>
    <property type="match status" value="1"/>
</dbReference>
<dbReference type="SMART" id="SM00194">
    <property type="entry name" value="PTPc"/>
    <property type="match status" value="1"/>
</dbReference>
<dbReference type="Gene3D" id="3.90.190.10">
    <property type="entry name" value="Protein tyrosine phosphatase superfamily"/>
    <property type="match status" value="2"/>
</dbReference>
<protein>
    <recommendedName>
        <fullName evidence="2">protein-tyrosine-phosphatase</fullName>
        <ecNumber evidence="2">3.1.3.48</ecNumber>
    </recommendedName>
</protein>
<dbReference type="EMBL" id="VXIV02003414">
    <property type="protein sequence ID" value="KAF6017319.1"/>
    <property type="molecule type" value="Genomic_DNA"/>
</dbReference>
<dbReference type="PROSITE" id="PS50056">
    <property type="entry name" value="TYR_PHOSPHATASE_2"/>
    <property type="match status" value="1"/>
</dbReference>
<dbReference type="InterPro" id="IPR000387">
    <property type="entry name" value="Tyr_Pase_dom"/>
</dbReference>
<feature type="domain" description="Tyrosine specific protein phosphatases" evidence="6">
    <location>
        <begin position="234"/>
        <end position="308"/>
    </location>
</feature>
<dbReference type="InterPro" id="IPR000242">
    <property type="entry name" value="PTP_cat"/>
</dbReference>
<evidence type="ECO:0000259" key="6">
    <source>
        <dbReference type="PROSITE" id="PS50056"/>
    </source>
</evidence>
<dbReference type="InterPro" id="IPR003595">
    <property type="entry name" value="Tyr_Pase_cat"/>
</dbReference>
<feature type="domain" description="Tyrosine-protein phosphatase" evidence="5">
    <location>
        <begin position="62"/>
        <end position="317"/>
    </location>
</feature>
<dbReference type="AlphaFoldDB" id="A0A7J7ITS6"/>
<gene>
    <name evidence="7" type="ORF">EB796_024386</name>
</gene>
<evidence type="ECO:0000256" key="2">
    <source>
        <dbReference type="ARBA" id="ARBA00013064"/>
    </source>
</evidence>
<dbReference type="PROSITE" id="PS50055">
    <property type="entry name" value="TYR_PHOSPHATASE_PTP"/>
    <property type="match status" value="1"/>
</dbReference>
<dbReference type="EC" id="3.1.3.48" evidence="2"/>
<evidence type="ECO:0000256" key="3">
    <source>
        <dbReference type="ARBA" id="ARBA00022801"/>
    </source>
</evidence>
<organism evidence="7 8">
    <name type="scientific">Bugula neritina</name>
    <name type="common">Brown bryozoan</name>
    <name type="synonym">Sertularia neritina</name>
    <dbReference type="NCBI Taxonomy" id="10212"/>
    <lineage>
        <taxon>Eukaryota</taxon>
        <taxon>Metazoa</taxon>
        <taxon>Spiralia</taxon>
        <taxon>Lophotrochozoa</taxon>
        <taxon>Bryozoa</taxon>
        <taxon>Gymnolaemata</taxon>
        <taxon>Cheilostomatida</taxon>
        <taxon>Flustrina</taxon>
        <taxon>Buguloidea</taxon>
        <taxon>Bugulidae</taxon>
        <taxon>Bugula</taxon>
    </lineage>
</organism>
<proteinExistence type="inferred from homology"/>
<keyword evidence="4" id="KW-0904">Protein phosphatase</keyword>
<dbReference type="PROSITE" id="PS00383">
    <property type="entry name" value="TYR_PHOSPHATASE_1"/>
    <property type="match status" value="1"/>
</dbReference>
<name>A0A7J7ITS6_BUGNE</name>
<dbReference type="InterPro" id="IPR029021">
    <property type="entry name" value="Prot-tyrosine_phosphatase-like"/>
</dbReference>
<dbReference type="GO" id="GO:0004725">
    <property type="term" value="F:protein tyrosine phosphatase activity"/>
    <property type="evidence" value="ECO:0007669"/>
    <property type="project" value="InterPro"/>
</dbReference>
<evidence type="ECO:0000313" key="7">
    <source>
        <dbReference type="EMBL" id="KAF6017319.1"/>
    </source>
</evidence>
<evidence type="ECO:0000259" key="5">
    <source>
        <dbReference type="PROSITE" id="PS50055"/>
    </source>
</evidence>
<evidence type="ECO:0000256" key="1">
    <source>
        <dbReference type="ARBA" id="ARBA00009580"/>
    </source>
</evidence>
<dbReference type="OrthoDB" id="10057603at2759"/>
<keyword evidence="8" id="KW-1185">Reference proteome</keyword>
<dbReference type="Proteomes" id="UP000593567">
    <property type="component" value="Unassembled WGS sequence"/>
</dbReference>
<sequence length="338" mass="38514">MLVCIIGLVIISVVIFKRHKSQQRRRFMRPSIHHDDNYSLSSLSVTTGEFSTAKRHGNKSFRSTLKTNPGFTTDELSYTNTMTLSKLSTRSLEMDYLEEELKSIPSNMPKMCSLPEGAQAKNRYANVIPLILTSKPRTGNSQYINANYIKYRCAQYLPQSDGVDSISVHGDYEIFLKKKLIRDQYIFSCLVIKNMKQILHKYHIICLFQLNLCRDVVHFQYLDFPSKGTPSSVCNFLTFIKDARPYMEISHGPTVVHCSTGTGRTGTFLAIERCLQTYDDSYTVDVMNCVYRLRQDRAGAVHTTAHYAFIYKTMLEYANMTGGSNSPSKWSSRSSVSV</sequence>
<dbReference type="PRINTS" id="PR00700">
    <property type="entry name" value="PRTYPHPHTASE"/>
</dbReference>
<evidence type="ECO:0000256" key="4">
    <source>
        <dbReference type="ARBA" id="ARBA00022912"/>
    </source>
</evidence>
<accession>A0A7J7ITS6</accession>
<dbReference type="InterPro" id="IPR016130">
    <property type="entry name" value="Tyr_Pase_AS"/>
</dbReference>
<dbReference type="SUPFAM" id="SSF52799">
    <property type="entry name" value="(Phosphotyrosine protein) phosphatases II"/>
    <property type="match status" value="1"/>
</dbReference>
<dbReference type="SMART" id="SM00404">
    <property type="entry name" value="PTPc_motif"/>
    <property type="match status" value="1"/>
</dbReference>
<keyword evidence="3" id="KW-0378">Hydrolase</keyword>
<dbReference type="Pfam" id="PF00102">
    <property type="entry name" value="Y_phosphatase"/>
    <property type="match status" value="1"/>
</dbReference>
<evidence type="ECO:0000313" key="8">
    <source>
        <dbReference type="Proteomes" id="UP000593567"/>
    </source>
</evidence>
<reference evidence="7" key="1">
    <citation type="submission" date="2020-06" db="EMBL/GenBank/DDBJ databases">
        <title>Draft genome of Bugula neritina, a colonial animal packing powerful symbionts and potential medicines.</title>
        <authorList>
            <person name="Rayko M."/>
        </authorList>
    </citation>
    <scope>NUCLEOTIDE SEQUENCE [LARGE SCALE GENOMIC DNA]</scope>
    <source>
        <strain evidence="7">Kwan_BN1</strain>
    </source>
</reference>
<dbReference type="InterPro" id="IPR050348">
    <property type="entry name" value="Protein-Tyr_Phosphatase"/>
</dbReference>
<comment type="caution">
    <text evidence="7">The sequence shown here is derived from an EMBL/GenBank/DDBJ whole genome shotgun (WGS) entry which is preliminary data.</text>
</comment>
<dbReference type="CDD" id="cd00047">
    <property type="entry name" value="PTPc"/>
    <property type="match status" value="1"/>
</dbReference>
<dbReference type="PANTHER" id="PTHR19134">
    <property type="entry name" value="RECEPTOR-TYPE TYROSINE-PROTEIN PHOSPHATASE"/>
    <property type="match status" value="1"/>
</dbReference>